<evidence type="ECO:0000256" key="1">
    <source>
        <dbReference type="SAM" id="Phobius"/>
    </source>
</evidence>
<dbReference type="RefSeq" id="WP_108892579.1">
    <property type="nucleotide sequence ID" value="NZ_ONZF01000001.1"/>
</dbReference>
<keyword evidence="1" id="KW-0812">Transmembrane</keyword>
<keyword evidence="1" id="KW-0472">Membrane</keyword>
<keyword evidence="3" id="KW-1185">Reference proteome</keyword>
<sequence>MGELDPIRAPEKARFFVTLTVGVAVVMGLIASLAWWLQSPMPRVLIVLAVSAAIGWVAGRLMFKRRRK</sequence>
<evidence type="ECO:0000313" key="2">
    <source>
        <dbReference type="EMBL" id="SPJ22730.1"/>
    </source>
</evidence>
<keyword evidence="1" id="KW-1133">Transmembrane helix</keyword>
<evidence type="ECO:0000313" key="3">
    <source>
        <dbReference type="Proteomes" id="UP000244912"/>
    </source>
</evidence>
<feature type="transmembrane region" description="Helical" evidence="1">
    <location>
        <begin position="15"/>
        <end position="37"/>
    </location>
</feature>
<dbReference type="OrthoDB" id="7871004at2"/>
<feature type="transmembrane region" description="Helical" evidence="1">
    <location>
        <begin position="43"/>
        <end position="63"/>
    </location>
</feature>
<gene>
    <name evidence="2" type="ORF">PAA8504_00528</name>
</gene>
<proteinExistence type="predicted"/>
<accession>A0A2R8BRE9</accession>
<dbReference type="Proteomes" id="UP000244912">
    <property type="component" value="Unassembled WGS sequence"/>
</dbReference>
<dbReference type="EMBL" id="ONZF01000001">
    <property type="protein sequence ID" value="SPJ22730.1"/>
    <property type="molecule type" value="Genomic_DNA"/>
</dbReference>
<reference evidence="2 3" key="1">
    <citation type="submission" date="2018-03" db="EMBL/GenBank/DDBJ databases">
        <authorList>
            <person name="Keele B.F."/>
        </authorList>
    </citation>
    <scope>NUCLEOTIDE SEQUENCE [LARGE SCALE GENOMIC DNA]</scope>
    <source>
        <strain evidence="2 3">CECT 8504</strain>
    </source>
</reference>
<dbReference type="AlphaFoldDB" id="A0A2R8BRE9"/>
<name>A0A2R8BRE9_9RHOB</name>
<protein>
    <submittedName>
        <fullName evidence="2">Uncharacterized protein</fullName>
    </submittedName>
</protein>
<organism evidence="2 3">
    <name type="scientific">Palleronia abyssalis</name>
    <dbReference type="NCBI Taxonomy" id="1501240"/>
    <lineage>
        <taxon>Bacteria</taxon>
        <taxon>Pseudomonadati</taxon>
        <taxon>Pseudomonadota</taxon>
        <taxon>Alphaproteobacteria</taxon>
        <taxon>Rhodobacterales</taxon>
        <taxon>Roseobacteraceae</taxon>
        <taxon>Palleronia</taxon>
    </lineage>
</organism>